<dbReference type="InterPro" id="IPR050091">
    <property type="entry name" value="PKS_NRPS_Biosynth_Enz"/>
</dbReference>
<dbReference type="GO" id="GO:0006633">
    <property type="term" value="P:fatty acid biosynthetic process"/>
    <property type="evidence" value="ECO:0007669"/>
    <property type="project" value="TreeGrafter"/>
</dbReference>
<evidence type="ECO:0000256" key="1">
    <source>
        <dbReference type="ARBA" id="ARBA00022450"/>
    </source>
</evidence>
<reference evidence="7" key="1">
    <citation type="submission" date="2016-11" db="EMBL/GenBank/DDBJ databases">
        <authorList>
            <person name="Jaros S."/>
            <person name="Januszkiewicz K."/>
            <person name="Wedrychowicz H."/>
        </authorList>
    </citation>
    <scope>NUCLEOTIDE SEQUENCE [LARGE SCALE GENOMIC DNA]</scope>
    <source>
        <strain evidence="7">CGMCC 4.3555</strain>
    </source>
</reference>
<evidence type="ECO:0000259" key="5">
    <source>
        <dbReference type="PROSITE" id="PS50075"/>
    </source>
</evidence>
<dbReference type="AlphaFoldDB" id="A0A9X8N9T4"/>
<feature type="domain" description="Carrier" evidence="5">
    <location>
        <begin position="72"/>
        <end position="147"/>
    </location>
</feature>
<protein>
    <submittedName>
        <fullName evidence="6">Phosphopantetheine attachment site</fullName>
    </submittedName>
</protein>
<dbReference type="Pfam" id="PF00550">
    <property type="entry name" value="PP-binding"/>
    <property type="match status" value="1"/>
</dbReference>
<dbReference type="PROSITE" id="PS00012">
    <property type="entry name" value="PHOSPHOPANTETHEINE"/>
    <property type="match status" value="1"/>
</dbReference>
<dbReference type="Gene3D" id="1.10.1200.10">
    <property type="entry name" value="ACP-like"/>
    <property type="match status" value="1"/>
</dbReference>
<gene>
    <name evidence="6" type="ORF">SAMN05216268_1573</name>
</gene>
<sequence length="227" mass="24046">MFDAAIGRPEATVVPMRLDTRTLRSQDQVPALMSGIVRGTTRRTAAAVATQQADASSLAGRLSGLSEVDRQQLVLDLVCEHTATVLGHGTASSVDAGQAFKELGFDSLTAVELRNRLNAATGLRLRATLVFDHPTPAALAAHLRAELLPEEAPAAASVLTELDRLERSFAALDPDDGLRAEVRARLQGLLSNTPEGTEDADAGVATRLESATTDELFDFIDSELGMS</sequence>
<dbReference type="EMBL" id="FRBK01000057">
    <property type="protein sequence ID" value="SHN35412.1"/>
    <property type="molecule type" value="Genomic_DNA"/>
</dbReference>
<organism evidence="6 7">
    <name type="scientific">Streptomyces yunnanensis</name>
    <dbReference type="NCBI Taxonomy" id="156453"/>
    <lineage>
        <taxon>Bacteria</taxon>
        <taxon>Bacillati</taxon>
        <taxon>Actinomycetota</taxon>
        <taxon>Actinomycetes</taxon>
        <taxon>Kitasatosporales</taxon>
        <taxon>Streptomycetaceae</taxon>
        <taxon>Streptomyces</taxon>
    </lineage>
</organism>
<proteinExistence type="predicted"/>
<name>A0A9X8N9T4_9ACTN</name>
<dbReference type="SMART" id="SM00823">
    <property type="entry name" value="PKS_PP"/>
    <property type="match status" value="1"/>
</dbReference>
<dbReference type="GO" id="GO:0004312">
    <property type="term" value="F:fatty acid synthase activity"/>
    <property type="evidence" value="ECO:0007669"/>
    <property type="project" value="TreeGrafter"/>
</dbReference>
<dbReference type="GO" id="GO:0031177">
    <property type="term" value="F:phosphopantetheine binding"/>
    <property type="evidence" value="ECO:0007669"/>
    <property type="project" value="InterPro"/>
</dbReference>
<dbReference type="FunFam" id="1.10.1200.10:FF:000007">
    <property type="entry name" value="Probable polyketide synthase pks17"/>
    <property type="match status" value="1"/>
</dbReference>
<evidence type="ECO:0000313" key="6">
    <source>
        <dbReference type="EMBL" id="SHN35412.1"/>
    </source>
</evidence>
<dbReference type="Proteomes" id="UP000184388">
    <property type="component" value="Unassembled WGS sequence"/>
</dbReference>
<evidence type="ECO:0000256" key="2">
    <source>
        <dbReference type="ARBA" id="ARBA00022553"/>
    </source>
</evidence>
<keyword evidence="4" id="KW-0511">Multifunctional enzyme</keyword>
<dbReference type="PANTHER" id="PTHR43775:SF51">
    <property type="entry name" value="INACTIVE PHENOLPHTHIOCEROL SYNTHESIS POLYKETIDE SYNTHASE TYPE I PKS1-RELATED"/>
    <property type="match status" value="1"/>
</dbReference>
<evidence type="ECO:0000313" key="7">
    <source>
        <dbReference type="Proteomes" id="UP000184388"/>
    </source>
</evidence>
<dbReference type="InterPro" id="IPR006162">
    <property type="entry name" value="Ppantetheine_attach_site"/>
</dbReference>
<comment type="caution">
    <text evidence="6">The sequence shown here is derived from an EMBL/GenBank/DDBJ whole genome shotgun (WGS) entry which is preliminary data.</text>
</comment>
<keyword evidence="2" id="KW-0597">Phosphoprotein</keyword>
<keyword evidence="1" id="KW-0596">Phosphopantetheine</keyword>
<keyword evidence="3" id="KW-0808">Transferase</keyword>
<dbReference type="InterPro" id="IPR036736">
    <property type="entry name" value="ACP-like_sf"/>
</dbReference>
<accession>A0A9X8N9T4</accession>
<dbReference type="PROSITE" id="PS50075">
    <property type="entry name" value="CARRIER"/>
    <property type="match status" value="1"/>
</dbReference>
<evidence type="ECO:0000256" key="4">
    <source>
        <dbReference type="ARBA" id="ARBA00023268"/>
    </source>
</evidence>
<dbReference type="SUPFAM" id="SSF47336">
    <property type="entry name" value="ACP-like"/>
    <property type="match status" value="1"/>
</dbReference>
<dbReference type="GO" id="GO:0017000">
    <property type="term" value="P:antibiotic biosynthetic process"/>
    <property type="evidence" value="ECO:0007669"/>
    <property type="project" value="UniProtKB-ARBA"/>
</dbReference>
<dbReference type="SMART" id="SM01294">
    <property type="entry name" value="PKS_PP_betabranch"/>
    <property type="match status" value="1"/>
</dbReference>
<evidence type="ECO:0000256" key="3">
    <source>
        <dbReference type="ARBA" id="ARBA00022679"/>
    </source>
</evidence>
<dbReference type="PANTHER" id="PTHR43775">
    <property type="entry name" value="FATTY ACID SYNTHASE"/>
    <property type="match status" value="1"/>
</dbReference>
<dbReference type="InterPro" id="IPR009081">
    <property type="entry name" value="PP-bd_ACP"/>
</dbReference>
<dbReference type="InterPro" id="IPR020806">
    <property type="entry name" value="PKS_PP-bd"/>
</dbReference>